<dbReference type="AlphaFoldDB" id="A0A0F9RHY6"/>
<name>A0A0F9RHY6_9ZZZZ</name>
<evidence type="ECO:0000313" key="1">
    <source>
        <dbReference type="EMBL" id="KKN49337.1"/>
    </source>
</evidence>
<dbReference type="SUPFAM" id="SSF54060">
    <property type="entry name" value="His-Me finger endonucleases"/>
    <property type="match status" value="1"/>
</dbReference>
<dbReference type="InterPro" id="IPR044925">
    <property type="entry name" value="His-Me_finger_sf"/>
</dbReference>
<accession>A0A0F9RHY6</accession>
<protein>
    <recommendedName>
        <fullName evidence="2">Recombination endonuclease VII</fullName>
    </recommendedName>
</protein>
<dbReference type="InterPro" id="IPR004211">
    <property type="entry name" value="Endonuclease_7"/>
</dbReference>
<gene>
    <name evidence="1" type="ORF">LCGC14_0643680</name>
</gene>
<reference evidence="1" key="1">
    <citation type="journal article" date="2015" name="Nature">
        <title>Complex archaea that bridge the gap between prokaryotes and eukaryotes.</title>
        <authorList>
            <person name="Spang A."/>
            <person name="Saw J.H."/>
            <person name="Jorgensen S.L."/>
            <person name="Zaremba-Niedzwiedzka K."/>
            <person name="Martijn J."/>
            <person name="Lind A.E."/>
            <person name="van Eijk R."/>
            <person name="Schleper C."/>
            <person name="Guy L."/>
            <person name="Ettema T.J."/>
        </authorList>
    </citation>
    <scope>NUCLEOTIDE SEQUENCE</scope>
</reference>
<dbReference type="Gene3D" id="3.40.1800.10">
    <property type="entry name" value="His-Me finger endonucleases"/>
    <property type="match status" value="1"/>
</dbReference>
<comment type="caution">
    <text evidence="1">The sequence shown here is derived from an EMBL/GenBank/DDBJ whole genome shotgun (WGS) entry which is preliminary data.</text>
</comment>
<dbReference type="Pfam" id="PF02945">
    <property type="entry name" value="Endonuclease_7"/>
    <property type="match status" value="1"/>
</dbReference>
<organism evidence="1">
    <name type="scientific">marine sediment metagenome</name>
    <dbReference type="NCBI Taxonomy" id="412755"/>
    <lineage>
        <taxon>unclassified sequences</taxon>
        <taxon>metagenomes</taxon>
        <taxon>ecological metagenomes</taxon>
    </lineage>
</organism>
<sequence length="167" mass="19877">MSNLITPTKLLICTTCKVIQAEDKFYINRRNKRGRAYKCIKCTKIYDNQPERVVWRKERWENRKKEMETNPLLREYQRHISLKSKYGIGIEQYNKMIKKQNYCCAICGIFEKRATHKRLCVDHEHITGHVRGLLCHKCNTALSVVEDTTFVANARNYLMETITREFI</sequence>
<dbReference type="InterPro" id="IPR038563">
    <property type="entry name" value="Endonuclease_7_sf"/>
</dbReference>
<evidence type="ECO:0008006" key="2">
    <source>
        <dbReference type="Google" id="ProtNLM"/>
    </source>
</evidence>
<proteinExistence type="predicted"/>
<dbReference type="EMBL" id="LAZR01001172">
    <property type="protein sequence ID" value="KKN49337.1"/>
    <property type="molecule type" value="Genomic_DNA"/>
</dbReference>